<sequence>MGSKTAHAPPQRHHGIVPSTIFKTLPSRWVPVFNEALVPTGMEGIIRIQRGVVEGAREAPSIERSVTGNSFLASEHSLAPR</sequence>
<reference evidence="1" key="1">
    <citation type="submission" date="2020-08" db="EMBL/GenBank/DDBJ databases">
        <title>Multicomponent nature underlies the extraordinary mechanical properties of spider dragline silk.</title>
        <authorList>
            <person name="Kono N."/>
            <person name="Nakamura H."/>
            <person name="Mori M."/>
            <person name="Yoshida Y."/>
            <person name="Ohtoshi R."/>
            <person name="Malay A.D."/>
            <person name="Moran D.A.P."/>
            <person name="Tomita M."/>
            <person name="Numata K."/>
            <person name="Arakawa K."/>
        </authorList>
    </citation>
    <scope>NUCLEOTIDE SEQUENCE</scope>
</reference>
<organism evidence="1 2">
    <name type="scientific">Nephila pilipes</name>
    <name type="common">Giant wood spider</name>
    <name type="synonym">Nephila maculata</name>
    <dbReference type="NCBI Taxonomy" id="299642"/>
    <lineage>
        <taxon>Eukaryota</taxon>
        <taxon>Metazoa</taxon>
        <taxon>Ecdysozoa</taxon>
        <taxon>Arthropoda</taxon>
        <taxon>Chelicerata</taxon>
        <taxon>Arachnida</taxon>
        <taxon>Araneae</taxon>
        <taxon>Araneomorphae</taxon>
        <taxon>Entelegynae</taxon>
        <taxon>Araneoidea</taxon>
        <taxon>Nephilidae</taxon>
        <taxon>Nephila</taxon>
    </lineage>
</organism>
<dbReference type="AlphaFoldDB" id="A0A8X6QZJ8"/>
<gene>
    <name evidence="1" type="ORF">NPIL_161471</name>
</gene>
<proteinExistence type="predicted"/>
<keyword evidence="2" id="KW-1185">Reference proteome</keyword>
<protein>
    <submittedName>
        <fullName evidence="1">Uncharacterized protein</fullName>
    </submittedName>
</protein>
<accession>A0A8X6QZJ8</accession>
<name>A0A8X6QZJ8_NEPPI</name>
<dbReference type="Proteomes" id="UP000887013">
    <property type="component" value="Unassembled WGS sequence"/>
</dbReference>
<comment type="caution">
    <text evidence="1">The sequence shown here is derived from an EMBL/GenBank/DDBJ whole genome shotgun (WGS) entry which is preliminary data.</text>
</comment>
<evidence type="ECO:0000313" key="1">
    <source>
        <dbReference type="EMBL" id="GFU38873.1"/>
    </source>
</evidence>
<dbReference type="EMBL" id="BMAW01131314">
    <property type="protein sequence ID" value="GFU38873.1"/>
    <property type="molecule type" value="Genomic_DNA"/>
</dbReference>
<evidence type="ECO:0000313" key="2">
    <source>
        <dbReference type="Proteomes" id="UP000887013"/>
    </source>
</evidence>